<dbReference type="PRINTS" id="PR00967">
    <property type="entry name" value="ONCOGENEAML1"/>
</dbReference>
<sequence length="364" mass="39373">MNTEGYISAELLAERTIEGLLADHPGELVRTGSPHVVCTTLPSHWRSNKTLPVGFKVVALGEVMDGTVVTIRAGNDENYCAELRNCTAVMKNQVAKFNDLRFVGRSGRGKSFTLSIIVNSCPPQVATYNKAIKVTVDGPREPRSKMRHQSFHPFQFGPRPFPFPGGLDPQRVDSLSFKLSGLAQHLGENGWTRGGYPYLPPPPPLHHSQLIALSGAHHLPPSDGCHEPLGPITVKVGAVDEKSRDETVLSSTTGGLLTTSAPTADQHRPSSSSGASADTSHSPQPPPSPSPTGVAPAPLNFHHPAFFSFLLQTPLLPPSHWLYPHLYPPLVRPPPTPPPPSPPPKLSPKPQTNSKRTSEVWRPY</sequence>
<organism evidence="7 8">
    <name type="scientific">Nesidiocoris tenuis</name>
    <dbReference type="NCBI Taxonomy" id="355587"/>
    <lineage>
        <taxon>Eukaryota</taxon>
        <taxon>Metazoa</taxon>
        <taxon>Ecdysozoa</taxon>
        <taxon>Arthropoda</taxon>
        <taxon>Hexapoda</taxon>
        <taxon>Insecta</taxon>
        <taxon>Pterygota</taxon>
        <taxon>Neoptera</taxon>
        <taxon>Paraneoptera</taxon>
        <taxon>Hemiptera</taxon>
        <taxon>Heteroptera</taxon>
        <taxon>Panheteroptera</taxon>
        <taxon>Cimicomorpha</taxon>
        <taxon>Miridae</taxon>
        <taxon>Dicyphina</taxon>
        <taxon>Nesidiocoris</taxon>
    </lineage>
</organism>
<keyword evidence="8" id="KW-1185">Reference proteome</keyword>
<feature type="compositionally biased region" description="Low complexity" evidence="5">
    <location>
        <begin position="249"/>
        <end position="260"/>
    </location>
</feature>
<dbReference type="Proteomes" id="UP001307889">
    <property type="component" value="Chromosome 1"/>
</dbReference>
<evidence type="ECO:0000256" key="1">
    <source>
        <dbReference type="ARBA" id="ARBA00004123"/>
    </source>
</evidence>
<dbReference type="PROSITE" id="PS51062">
    <property type="entry name" value="RUNT"/>
    <property type="match status" value="1"/>
</dbReference>
<evidence type="ECO:0000256" key="3">
    <source>
        <dbReference type="ARBA" id="ARBA00023163"/>
    </source>
</evidence>
<evidence type="ECO:0000256" key="5">
    <source>
        <dbReference type="SAM" id="MobiDB-lite"/>
    </source>
</evidence>
<reference evidence="7 8" key="1">
    <citation type="submission" date="2023-09" db="EMBL/GenBank/DDBJ databases">
        <title>Nesidiocoris tenuis whole genome shotgun sequence.</title>
        <authorList>
            <person name="Shibata T."/>
            <person name="Shimoda M."/>
            <person name="Kobayashi T."/>
            <person name="Uehara T."/>
        </authorList>
    </citation>
    <scope>NUCLEOTIDE SEQUENCE [LARGE SCALE GENOMIC DNA]</scope>
    <source>
        <strain evidence="7 8">Japan</strain>
    </source>
</reference>
<dbReference type="Pfam" id="PF00853">
    <property type="entry name" value="Runt"/>
    <property type="match status" value="1"/>
</dbReference>
<proteinExistence type="predicted"/>
<feature type="region of interest" description="Disordered" evidence="5">
    <location>
        <begin position="330"/>
        <end position="364"/>
    </location>
</feature>
<feature type="region of interest" description="Disordered" evidence="5">
    <location>
        <begin position="237"/>
        <end position="296"/>
    </location>
</feature>
<feature type="compositionally biased region" description="Pro residues" evidence="5">
    <location>
        <begin position="330"/>
        <end position="347"/>
    </location>
</feature>
<dbReference type="PANTHER" id="PTHR11950">
    <property type="entry name" value="RUNT RELATED"/>
    <property type="match status" value="1"/>
</dbReference>
<keyword evidence="3" id="KW-0804">Transcription</keyword>
<gene>
    <name evidence="7" type="ORF">NTJ_00003</name>
</gene>
<evidence type="ECO:0000256" key="4">
    <source>
        <dbReference type="ARBA" id="ARBA00023242"/>
    </source>
</evidence>
<keyword evidence="2" id="KW-0805">Transcription regulation</keyword>
<dbReference type="InterPro" id="IPR012346">
    <property type="entry name" value="p53/RUNT-type_TF_DNA-bd_sf"/>
</dbReference>
<evidence type="ECO:0000313" key="8">
    <source>
        <dbReference type="Proteomes" id="UP001307889"/>
    </source>
</evidence>
<feature type="domain" description="Runt" evidence="6">
    <location>
        <begin position="16"/>
        <end position="144"/>
    </location>
</feature>
<feature type="compositionally biased region" description="Low complexity" evidence="5">
    <location>
        <begin position="270"/>
        <end position="282"/>
    </location>
</feature>
<dbReference type="Gene3D" id="2.60.40.720">
    <property type="match status" value="1"/>
</dbReference>
<accession>A0ABN7A5Q6</accession>
<name>A0ABN7A5Q6_9HEMI</name>
<dbReference type="InterPro" id="IPR008967">
    <property type="entry name" value="p53-like_TF_DNA-bd_sf"/>
</dbReference>
<dbReference type="SUPFAM" id="SSF49417">
    <property type="entry name" value="p53-like transcription factors"/>
    <property type="match status" value="1"/>
</dbReference>
<feature type="compositionally biased region" description="Basic and acidic residues" evidence="5">
    <location>
        <begin position="238"/>
        <end position="247"/>
    </location>
</feature>
<evidence type="ECO:0000256" key="2">
    <source>
        <dbReference type="ARBA" id="ARBA00023015"/>
    </source>
</evidence>
<dbReference type="PANTHER" id="PTHR11950:SF48">
    <property type="entry name" value="RUNT RELATED B"/>
    <property type="match status" value="1"/>
</dbReference>
<dbReference type="EMBL" id="AP028909">
    <property type="protein sequence ID" value="BES87198.1"/>
    <property type="molecule type" value="Genomic_DNA"/>
</dbReference>
<evidence type="ECO:0000259" key="6">
    <source>
        <dbReference type="PROSITE" id="PS51062"/>
    </source>
</evidence>
<comment type="subcellular location">
    <subcellularLocation>
        <location evidence="1">Nucleus</location>
    </subcellularLocation>
</comment>
<dbReference type="InterPro" id="IPR000040">
    <property type="entry name" value="AML1_Runt"/>
</dbReference>
<evidence type="ECO:0000313" key="7">
    <source>
        <dbReference type="EMBL" id="BES87198.1"/>
    </source>
</evidence>
<keyword evidence="4" id="KW-0539">Nucleus</keyword>
<protein>
    <submittedName>
        <fullName evidence="7">Runt domain</fullName>
    </submittedName>
</protein>
<dbReference type="InterPro" id="IPR013524">
    <property type="entry name" value="Runt_dom"/>
</dbReference>